<protein>
    <submittedName>
        <fullName evidence="3">Uncharacterized protein</fullName>
    </submittedName>
</protein>
<organism evidence="2 3">
    <name type="scientific">Loa loa</name>
    <name type="common">Eye worm</name>
    <name type="synonym">Filaria loa</name>
    <dbReference type="NCBI Taxonomy" id="7209"/>
    <lineage>
        <taxon>Eukaryota</taxon>
        <taxon>Metazoa</taxon>
        <taxon>Ecdysozoa</taxon>
        <taxon>Nematoda</taxon>
        <taxon>Chromadorea</taxon>
        <taxon>Rhabditida</taxon>
        <taxon>Spirurina</taxon>
        <taxon>Spiruromorpha</taxon>
        <taxon>Filarioidea</taxon>
        <taxon>Onchocercidae</taxon>
        <taxon>Loa</taxon>
    </lineage>
</organism>
<sequence>MSPRSNSFIGKNSFMNNAPENDDIFVVDDWRATSKEGLIEAEGSGCVEFEEQEKCQITDFDHTDCNLHTFC</sequence>
<reference evidence="3" key="2">
    <citation type="submission" date="2016-11" db="UniProtKB">
        <authorList>
            <consortium name="WormBaseParasite"/>
        </authorList>
    </citation>
    <scope>IDENTIFICATION</scope>
</reference>
<dbReference type="AlphaFoldDB" id="A0A1I7W4S9"/>
<evidence type="ECO:0000313" key="3">
    <source>
        <dbReference type="WBParaSite" id="EN70_9656"/>
    </source>
</evidence>
<keyword evidence="2" id="KW-1185">Reference proteome</keyword>
<evidence type="ECO:0000256" key="1">
    <source>
        <dbReference type="SAM" id="MobiDB-lite"/>
    </source>
</evidence>
<reference evidence="2" key="1">
    <citation type="submission" date="2012-04" db="EMBL/GenBank/DDBJ databases">
        <title>The Genome Sequence of Loa loa.</title>
        <authorList>
            <consortium name="The Broad Institute Genome Sequencing Platform"/>
            <consortium name="Broad Institute Genome Sequencing Center for Infectious Disease"/>
            <person name="Nutman T.B."/>
            <person name="Fink D.L."/>
            <person name="Russ C."/>
            <person name="Young S."/>
            <person name="Zeng Q."/>
            <person name="Gargeya S."/>
            <person name="Alvarado L."/>
            <person name="Berlin A."/>
            <person name="Chapman S.B."/>
            <person name="Chen Z."/>
            <person name="Freedman E."/>
            <person name="Gellesch M."/>
            <person name="Goldberg J."/>
            <person name="Griggs A."/>
            <person name="Gujja S."/>
            <person name="Heilman E.R."/>
            <person name="Heiman D."/>
            <person name="Howarth C."/>
            <person name="Mehta T."/>
            <person name="Neiman D."/>
            <person name="Pearson M."/>
            <person name="Roberts A."/>
            <person name="Saif S."/>
            <person name="Shea T."/>
            <person name="Shenoy N."/>
            <person name="Sisk P."/>
            <person name="Stolte C."/>
            <person name="Sykes S."/>
            <person name="White J."/>
            <person name="Yandava C."/>
            <person name="Haas B."/>
            <person name="Henn M.R."/>
            <person name="Nusbaum C."/>
            <person name="Birren B."/>
        </authorList>
    </citation>
    <scope>NUCLEOTIDE SEQUENCE [LARGE SCALE GENOMIC DNA]</scope>
</reference>
<evidence type="ECO:0000313" key="2">
    <source>
        <dbReference type="Proteomes" id="UP000095285"/>
    </source>
</evidence>
<dbReference type="WBParaSite" id="EN70_9656">
    <property type="protein sequence ID" value="EN70_9656"/>
    <property type="gene ID" value="EN70_9656"/>
</dbReference>
<proteinExistence type="predicted"/>
<name>A0A1I7W4S9_LOALO</name>
<dbReference type="Proteomes" id="UP000095285">
    <property type="component" value="Unassembled WGS sequence"/>
</dbReference>
<accession>A0A1I7W4S9</accession>
<dbReference type="STRING" id="7209.A0A1I7W4S9"/>
<feature type="compositionally biased region" description="Polar residues" evidence="1">
    <location>
        <begin position="1"/>
        <end position="19"/>
    </location>
</feature>
<feature type="region of interest" description="Disordered" evidence="1">
    <location>
        <begin position="1"/>
        <end position="20"/>
    </location>
</feature>